<comment type="similarity">
    <text evidence="2">Belongs to the phospholipase D family.</text>
</comment>
<dbReference type="Pfam" id="PF13091">
    <property type="entry name" value="PLDc_2"/>
    <property type="match status" value="2"/>
</dbReference>
<dbReference type="PANTHER" id="PTHR43856">
    <property type="entry name" value="CARDIOLIPIN HYDROLASE"/>
    <property type="match status" value="1"/>
</dbReference>
<feature type="compositionally biased region" description="Polar residues" evidence="7">
    <location>
        <begin position="335"/>
        <end position="344"/>
    </location>
</feature>
<proteinExistence type="inferred from homology"/>
<keyword evidence="5" id="KW-0442">Lipid degradation</keyword>
<evidence type="ECO:0000259" key="9">
    <source>
        <dbReference type="Pfam" id="PF13091"/>
    </source>
</evidence>
<dbReference type="InterPro" id="IPR025202">
    <property type="entry name" value="PLD-like_dom"/>
</dbReference>
<keyword evidence="4" id="KW-0378">Hydrolase</keyword>
<keyword evidence="6" id="KW-0443">Lipid metabolism</keyword>
<evidence type="ECO:0000313" key="10">
    <source>
        <dbReference type="EMBL" id="MCB5177933.1"/>
    </source>
</evidence>
<dbReference type="RefSeq" id="WP_226724408.1">
    <property type="nucleotide sequence ID" value="NZ_JAJAUY010000002.1"/>
</dbReference>
<accession>A0ABS8B003</accession>
<evidence type="ECO:0000256" key="2">
    <source>
        <dbReference type="ARBA" id="ARBA00008664"/>
    </source>
</evidence>
<evidence type="ECO:0000313" key="11">
    <source>
        <dbReference type="Proteomes" id="UP001199054"/>
    </source>
</evidence>
<evidence type="ECO:0000256" key="5">
    <source>
        <dbReference type="ARBA" id="ARBA00022963"/>
    </source>
</evidence>
<organism evidence="10 11">
    <name type="scientific">Streptomyces antimicrobicus</name>
    <dbReference type="NCBI Taxonomy" id="2883108"/>
    <lineage>
        <taxon>Bacteria</taxon>
        <taxon>Bacillati</taxon>
        <taxon>Actinomycetota</taxon>
        <taxon>Actinomycetes</taxon>
        <taxon>Kitasatosporales</taxon>
        <taxon>Streptomycetaceae</taxon>
        <taxon>Streptomyces</taxon>
    </lineage>
</organism>
<feature type="domain" description="Phospholipase D-like" evidence="9">
    <location>
        <begin position="292"/>
        <end position="459"/>
    </location>
</feature>
<evidence type="ECO:0000256" key="7">
    <source>
        <dbReference type="SAM" id="MobiDB-lite"/>
    </source>
</evidence>
<feature type="chain" id="PRO_5047095418" description="phospholipase D" evidence="8">
    <location>
        <begin position="29"/>
        <end position="468"/>
    </location>
</feature>
<reference evidence="10 11" key="1">
    <citation type="submission" date="2021-10" db="EMBL/GenBank/DDBJ databases">
        <title>Streptomyces sp. strain SMC 277, a novel streptomycete isolated from soil.</title>
        <authorList>
            <person name="Chanama M."/>
        </authorList>
    </citation>
    <scope>NUCLEOTIDE SEQUENCE [LARGE SCALE GENOMIC DNA]</scope>
    <source>
        <strain evidence="10 11">SMC 277</strain>
    </source>
</reference>
<dbReference type="InterPro" id="IPR051406">
    <property type="entry name" value="PLD_domain"/>
</dbReference>
<evidence type="ECO:0000256" key="4">
    <source>
        <dbReference type="ARBA" id="ARBA00022801"/>
    </source>
</evidence>
<feature type="signal peptide" evidence="8">
    <location>
        <begin position="1"/>
        <end position="28"/>
    </location>
</feature>
<dbReference type="PANTHER" id="PTHR43856:SF1">
    <property type="entry name" value="MITOCHONDRIAL CARDIOLIPIN HYDROLASE"/>
    <property type="match status" value="1"/>
</dbReference>
<comment type="catalytic activity">
    <reaction evidence="1">
        <text>a 1,2-diacyl-sn-glycero-3-phosphocholine + H2O = a 1,2-diacyl-sn-glycero-3-phosphate + choline + H(+)</text>
        <dbReference type="Rhea" id="RHEA:14445"/>
        <dbReference type="ChEBI" id="CHEBI:15354"/>
        <dbReference type="ChEBI" id="CHEBI:15377"/>
        <dbReference type="ChEBI" id="CHEBI:15378"/>
        <dbReference type="ChEBI" id="CHEBI:57643"/>
        <dbReference type="ChEBI" id="CHEBI:58608"/>
        <dbReference type="EC" id="3.1.4.4"/>
    </reaction>
</comment>
<dbReference type="EMBL" id="JAJAUY010000002">
    <property type="protein sequence ID" value="MCB5177933.1"/>
    <property type="molecule type" value="Genomic_DNA"/>
</dbReference>
<protein>
    <recommendedName>
        <fullName evidence="3">phospholipase D</fullName>
        <ecNumber evidence="3">3.1.4.4</ecNumber>
    </recommendedName>
</protein>
<evidence type="ECO:0000256" key="8">
    <source>
        <dbReference type="SAM" id="SignalP"/>
    </source>
</evidence>
<dbReference type="Proteomes" id="UP001199054">
    <property type="component" value="Unassembled WGS sequence"/>
</dbReference>
<feature type="region of interest" description="Disordered" evidence="7">
    <location>
        <begin position="335"/>
        <end position="358"/>
    </location>
</feature>
<evidence type="ECO:0000256" key="1">
    <source>
        <dbReference type="ARBA" id="ARBA00000798"/>
    </source>
</evidence>
<dbReference type="SUPFAM" id="SSF56024">
    <property type="entry name" value="Phospholipase D/nuclease"/>
    <property type="match status" value="2"/>
</dbReference>
<comment type="caution">
    <text evidence="10">The sequence shown here is derived from an EMBL/GenBank/DDBJ whole genome shotgun (WGS) entry which is preliminary data.</text>
</comment>
<gene>
    <name evidence="10" type="ORF">LG632_00800</name>
</gene>
<name>A0ABS8B003_9ACTN</name>
<dbReference type="Gene3D" id="3.30.870.10">
    <property type="entry name" value="Endonuclease Chain A"/>
    <property type="match status" value="2"/>
</dbReference>
<dbReference type="EC" id="3.1.4.4" evidence="3"/>
<feature type="domain" description="Phospholipase D-like" evidence="9">
    <location>
        <begin position="71"/>
        <end position="220"/>
    </location>
</feature>
<evidence type="ECO:0000256" key="3">
    <source>
        <dbReference type="ARBA" id="ARBA00012027"/>
    </source>
</evidence>
<evidence type="ECO:0000256" key="6">
    <source>
        <dbReference type="ARBA" id="ARBA00023098"/>
    </source>
</evidence>
<sequence>MKINIVRAATAAVAVAVLGASAPLPAVAADPPPLPPLSTGPVFNNPAGSWAEQSRILMHLERLINGTPQGETIRISLYLYESGYLLPTLKAAHDRGVAVQVVLDGESLEGPGPDESPTTSYARLLADHLNANAADGSWLRFCNKGDACLAKDEAGVANVNHNKFFLFSRTTGGGPELKQNVVVQSSGNLTAVDNTKWWNDAMTVVDNAALYDAYVRYFDRQAKAAEGGPQDTDVREQDAAAGNAKVYFFPRQEQDVIVGILQTVGRAAPGQDTGQLDCGGNTPGVAGTKDGRTKIRVAQGHFNRPRVAEMLWKLADAGCHVEVVYRQLDNTWNVAKTPPSTQPGTVVPDDDTKPRPPRVSDWLTRTTGKGRIALHQLDNDGRYGIDPLTKRPLGTSTHNKILLVEGSYDGIKDKKIVYTGSHTYTQSALTLNDEALLKYDDTAPKAPVFSAYVTYFDQLRKAAADEGQ</sequence>
<keyword evidence="11" id="KW-1185">Reference proteome</keyword>
<keyword evidence="8" id="KW-0732">Signal</keyword>